<dbReference type="Gene3D" id="3.80.10.10">
    <property type="entry name" value="Ribonuclease Inhibitor"/>
    <property type="match status" value="4"/>
</dbReference>
<dbReference type="Pfam" id="PF12937">
    <property type="entry name" value="F-box-like"/>
    <property type="match status" value="1"/>
</dbReference>
<dbReference type="PROSITE" id="PS50181">
    <property type="entry name" value="FBOX"/>
    <property type="match status" value="1"/>
</dbReference>
<accession>A0A7I8VQY7</accession>
<dbReference type="PANTHER" id="PTHR13318">
    <property type="entry name" value="PARTNER OF PAIRED, ISOFORM B-RELATED"/>
    <property type="match status" value="1"/>
</dbReference>
<evidence type="ECO:0000313" key="2">
    <source>
        <dbReference type="EMBL" id="CAD5118730.1"/>
    </source>
</evidence>
<sequence>MAASMRGINPELKKYLKDHRLTDIYEALLTGLAVMTPKNPYEFLIYKLKHLDELMSKDKRVEMRWDMFVPESKKPKEKIIAESNLDYIFNFDENIQPTEEMIEKAYVYYNRKLKSMSYNAWMQYILRQRRKHALERANCAKADIHYKHRILRVQLKQWMNWVKYRKGRQRVAFNKIEHIFNVSVSRVIFEAWHHVTLEAKTTREYFERLERGENMDDESEMFGKSTGEARDDLSMLPRHVAIKILSHLDLYDLANCSCVCRSWKVIAQSSQLWSRLDFSKMRHRVTDLTTTKLLYRCRPYLVHLNLRGCDLITNKTFWSVRECRNLQDLNLSDCYAVNDESMRVITEGCKILLYLNLSFTEISDATLRLLGKNSMNLQFLSLAYCHNYTDKGLSMLSKSPGALKLAYLDISGCMQITPDGFRYLADGCSNLQSIILNDMPTLSDECLNSIASKCSRIRNFSALGVNQLTDEAFKAFSQKNKRLQKVKLSQNPKLTDVTFKHLAKNCTLEVKYLCITDCYTLTDSALKWIRDCKYLTVLNLANCVRISDAGVKAIVESSVGPKLKELNLTNCVRVGDLAVIAIHKRCQSLSYLSLCYCDHIDHAGIDLLGLIYSLTSLDITGCQCTDQELSALGHSSKIRYLTLSECEQITDLGIQKVAQISALEYLDISHCDLLTDSGIKNLAFCCRMLTNLNISGCKKLTDHSVQYISGVCHYLLILSLNGLLGLSDKSLKFIKRGCRRLQVLNIFYCCNMTKPAVAKMKRYVPTVNFSDELPPSTFSY</sequence>
<dbReference type="InterPro" id="IPR032675">
    <property type="entry name" value="LRR_dom_sf"/>
</dbReference>
<dbReference type="InterPro" id="IPR057207">
    <property type="entry name" value="FBXL15_LRR"/>
</dbReference>
<dbReference type="Pfam" id="PF13516">
    <property type="entry name" value="LRR_6"/>
    <property type="match status" value="1"/>
</dbReference>
<name>A0A7I8VQY7_9ANNE</name>
<dbReference type="Pfam" id="PF25372">
    <property type="entry name" value="DUF7885"/>
    <property type="match status" value="2"/>
</dbReference>
<reference evidence="2 3" key="1">
    <citation type="submission" date="2020-08" db="EMBL/GenBank/DDBJ databases">
        <authorList>
            <person name="Hejnol A."/>
        </authorList>
    </citation>
    <scope>NUCLEOTIDE SEQUENCE [LARGE SCALE GENOMIC DNA]</scope>
</reference>
<dbReference type="GO" id="GO:0019005">
    <property type="term" value="C:SCF ubiquitin ligase complex"/>
    <property type="evidence" value="ECO:0007669"/>
    <property type="project" value="TreeGrafter"/>
</dbReference>
<dbReference type="OrthoDB" id="61560at2759"/>
<dbReference type="AlphaFoldDB" id="A0A7I8VQY7"/>
<dbReference type="InterPro" id="IPR001810">
    <property type="entry name" value="F-box_dom"/>
</dbReference>
<keyword evidence="3" id="KW-1185">Reference proteome</keyword>
<dbReference type="EMBL" id="CAJFCJ010000009">
    <property type="protein sequence ID" value="CAD5118730.1"/>
    <property type="molecule type" value="Genomic_DNA"/>
</dbReference>
<protein>
    <submittedName>
        <fullName evidence="2">DgyrCDS7411</fullName>
    </submittedName>
</protein>
<dbReference type="SUPFAM" id="SSF52047">
    <property type="entry name" value="RNI-like"/>
    <property type="match status" value="2"/>
</dbReference>
<dbReference type="CDD" id="cd22977">
    <property type="entry name" value="DD_FBXL13"/>
    <property type="match status" value="1"/>
</dbReference>
<dbReference type="SMART" id="SM00256">
    <property type="entry name" value="FBOX"/>
    <property type="match status" value="1"/>
</dbReference>
<comment type="caution">
    <text evidence="2">The sequence shown here is derived from an EMBL/GenBank/DDBJ whole genome shotgun (WGS) entry which is preliminary data.</text>
</comment>
<proteinExistence type="predicted"/>
<dbReference type="PANTHER" id="PTHR13318:SF105">
    <property type="entry name" value="F-BOX_LRR-REPEAT PROTEIN 3"/>
    <property type="match status" value="1"/>
</dbReference>
<feature type="domain" description="F-box" evidence="1">
    <location>
        <begin position="230"/>
        <end position="276"/>
    </location>
</feature>
<dbReference type="SMART" id="SM00367">
    <property type="entry name" value="LRR_CC"/>
    <property type="match status" value="15"/>
</dbReference>
<evidence type="ECO:0000259" key="1">
    <source>
        <dbReference type="PROSITE" id="PS50181"/>
    </source>
</evidence>
<evidence type="ECO:0000313" key="3">
    <source>
        <dbReference type="Proteomes" id="UP000549394"/>
    </source>
</evidence>
<dbReference type="Proteomes" id="UP000549394">
    <property type="component" value="Unassembled WGS sequence"/>
</dbReference>
<gene>
    <name evidence="2" type="ORF">DGYR_LOCUS7060</name>
</gene>
<dbReference type="GO" id="GO:0031146">
    <property type="term" value="P:SCF-dependent proteasomal ubiquitin-dependent protein catabolic process"/>
    <property type="evidence" value="ECO:0007669"/>
    <property type="project" value="TreeGrafter"/>
</dbReference>
<dbReference type="Gene3D" id="1.20.1280.50">
    <property type="match status" value="1"/>
</dbReference>
<dbReference type="InterPro" id="IPR001611">
    <property type="entry name" value="Leu-rich_rpt"/>
</dbReference>
<dbReference type="CDD" id="cd22124">
    <property type="entry name" value="F-box_FBXL13"/>
    <property type="match status" value="1"/>
</dbReference>
<dbReference type="InterPro" id="IPR006553">
    <property type="entry name" value="Leu-rich_rpt_Cys-con_subtyp"/>
</dbReference>
<organism evidence="2 3">
    <name type="scientific">Dimorphilus gyrociliatus</name>
    <dbReference type="NCBI Taxonomy" id="2664684"/>
    <lineage>
        <taxon>Eukaryota</taxon>
        <taxon>Metazoa</taxon>
        <taxon>Spiralia</taxon>
        <taxon>Lophotrochozoa</taxon>
        <taxon>Annelida</taxon>
        <taxon>Polychaeta</taxon>
        <taxon>Polychaeta incertae sedis</taxon>
        <taxon>Dinophilidae</taxon>
        <taxon>Dimorphilus</taxon>
    </lineage>
</organism>